<accession>A0A371FFA2</accession>
<evidence type="ECO:0000313" key="1">
    <source>
        <dbReference type="EMBL" id="RDX76994.1"/>
    </source>
</evidence>
<protein>
    <submittedName>
        <fullName evidence="1">Uncharacterized protein</fullName>
    </submittedName>
</protein>
<reference evidence="1" key="1">
    <citation type="submission" date="2018-05" db="EMBL/GenBank/DDBJ databases">
        <title>Draft genome of Mucuna pruriens seed.</title>
        <authorList>
            <person name="Nnadi N.E."/>
            <person name="Vos R."/>
            <person name="Hasami M.H."/>
            <person name="Devisetty U.K."/>
            <person name="Aguiy J.C."/>
        </authorList>
    </citation>
    <scope>NUCLEOTIDE SEQUENCE [LARGE SCALE GENOMIC DNA]</scope>
    <source>
        <strain evidence="1">JCA_2017</strain>
    </source>
</reference>
<dbReference type="AlphaFoldDB" id="A0A371FFA2"/>
<sequence length="78" mass="9118">MENNPFRDRIFADNEQEEVPDSFLCCVCLDLLYKPIVLCKEALFSRNTYEYVVSVINSQSFLLSICSLWSHMLFLVCL</sequence>
<proteinExistence type="predicted"/>
<feature type="non-terminal residue" evidence="1">
    <location>
        <position position="1"/>
    </location>
</feature>
<gene>
    <name evidence="1" type="ORF">CR513_42947</name>
</gene>
<keyword evidence="2" id="KW-1185">Reference proteome</keyword>
<dbReference type="Proteomes" id="UP000257109">
    <property type="component" value="Unassembled WGS sequence"/>
</dbReference>
<dbReference type="EMBL" id="QJKJ01009318">
    <property type="protein sequence ID" value="RDX76994.1"/>
    <property type="molecule type" value="Genomic_DNA"/>
</dbReference>
<dbReference type="SUPFAM" id="SSF57850">
    <property type="entry name" value="RING/U-box"/>
    <property type="match status" value="1"/>
</dbReference>
<comment type="caution">
    <text evidence="1">The sequence shown here is derived from an EMBL/GenBank/DDBJ whole genome shotgun (WGS) entry which is preliminary data.</text>
</comment>
<organism evidence="1 2">
    <name type="scientific">Mucuna pruriens</name>
    <name type="common">Velvet bean</name>
    <name type="synonym">Dolichos pruriens</name>
    <dbReference type="NCBI Taxonomy" id="157652"/>
    <lineage>
        <taxon>Eukaryota</taxon>
        <taxon>Viridiplantae</taxon>
        <taxon>Streptophyta</taxon>
        <taxon>Embryophyta</taxon>
        <taxon>Tracheophyta</taxon>
        <taxon>Spermatophyta</taxon>
        <taxon>Magnoliopsida</taxon>
        <taxon>eudicotyledons</taxon>
        <taxon>Gunneridae</taxon>
        <taxon>Pentapetalae</taxon>
        <taxon>rosids</taxon>
        <taxon>fabids</taxon>
        <taxon>Fabales</taxon>
        <taxon>Fabaceae</taxon>
        <taxon>Papilionoideae</taxon>
        <taxon>50 kb inversion clade</taxon>
        <taxon>NPAAA clade</taxon>
        <taxon>indigoferoid/millettioid clade</taxon>
        <taxon>Phaseoleae</taxon>
        <taxon>Mucuna</taxon>
    </lineage>
</organism>
<dbReference type="OrthoDB" id="6270329at2759"/>
<evidence type="ECO:0000313" key="2">
    <source>
        <dbReference type="Proteomes" id="UP000257109"/>
    </source>
</evidence>
<name>A0A371FFA2_MUCPR</name>